<evidence type="ECO:0000256" key="9">
    <source>
        <dbReference type="ARBA" id="ARBA00023239"/>
    </source>
</evidence>
<proteinExistence type="inferred from homology"/>
<dbReference type="HAMAP" id="MF_00662">
    <property type="entry name" value="PS_decarb_PSD_B_type1"/>
    <property type="match status" value="1"/>
</dbReference>
<comment type="subunit">
    <text evidence="12">Heterodimer of a large membrane-associated beta subunit and a small pyruvoyl-containing alpha subunit.</text>
</comment>
<comment type="cofactor">
    <cofactor evidence="12">
        <name>pyruvate</name>
        <dbReference type="ChEBI" id="CHEBI:15361"/>
    </cofactor>
    <text evidence="12">Binds 1 pyruvoyl group covalently per subunit.</text>
</comment>
<comment type="PTM">
    <text evidence="12">Is synthesized initially as an inactive proenzyme. Formation of the active enzyme involves a self-maturation process in which the active site pyruvoyl group is generated from an internal serine residue via an autocatalytic post-translational modification. Two non-identical subunits are generated from the proenzyme in this reaction, and the pyruvate is formed at the N-terminus of the alpha chain, which is derived from the carboxyl end of the proenzyme. The autoendoproteolytic cleavage occurs by a canonical serine protease mechanism, in which the side chain hydroxyl group of the serine supplies its oxygen atom to form the C-terminus of the beta chain, while the remainder of the serine residue undergoes an oxidative deamination to produce ammonia and the pyruvoyl prosthetic group on the alpha chain. During this reaction, the Ser that is part of the protease active site of the proenzyme becomes the pyruvoyl prosthetic group, which constitutes an essential element of the active site of the mature decarboxylase.</text>
</comment>
<dbReference type="RefSeq" id="WP_286293291.1">
    <property type="nucleotide sequence ID" value="NZ_AP024718.1"/>
</dbReference>
<dbReference type="AlphaFoldDB" id="A0AAU9CZT3"/>
<keyword evidence="14" id="KW-1185">Reference proteome</keyword>
<feature type="active site" description="Charge relay system; for autoendoproteolytic cleavage activity" evidence="12">
    <location>
        <position position="93"/>
    </location>
</feature>
<dbReference type="Proteomes" id="UP001321450">
    <property type="component" value="Chromosome"/>
</dbReference>
<keyword evidence="4 12" id="KW-0210">Decarboxylase</keyword>
<evidence type="ECO:0000256" key="11">
    <source>
        <dbReference type="ARBA" id="ARBA00023317"/>
    </source>
</evidence>
<evidence type="ECO:0000256" key="2">
    <source>
        <dbReference type="ARBA" id="ARBA00022475"/>
    </source>
</evidence>
<accession>A0AAU9CZT3</accession>
<comment type="pathway">
    <text evidence="12">Phospholipid metabolism; phosphatidylethanolamine biosynthesis; phosphatidylethanolamine from CDP-diacylglycerol: step 2/2.</text>
</comment>
<comment type="catalytic activity">
    <reaction evidence="12">
        <text>a 1,2-diacyl-sn-glycero-3-phospho-L-serine + H(+) = a 1,2-diacyl-sn-glycero-3-phosphoethanolamine + CO2</text>
        <dbReference type="Rhea" id="RHEA:20828"/>
        <dbReference type="ChEBI" id="CHEBI:15378"/>
        <dbReference type="ChEBI" id="CHEBI:16526"/>
        <dbReference type="ChEBI" id="CHEBI:57262"/>
        <dbReference type="ChEBI" id="CHEBI:64612"/>
        <dbReference type="EC" id="4.1.1.65"/>
    </reaction>
</comment>
<dbReference type="InterPro" id="IPR003817">
    <property type="entry name" value="PS_Dcarbxylase"/>
</dbReference>
<dbReference type="InterPro" id="IPR033178">
    <property type="entry name" value="PSD_type1_pro"/>
</dbReference>
<dbReference type="NCBIfam" id="TIGR00163">
    <property type="entry name" value="PS_decarb"/>
    <property type="match status" value="1"/>
</dbReference>
<dbReference type="Pfam" id="PF02666">
    <property type="entry name" value="PS_Dcarbxylase"/>
    <property type="match status" value="1"/>
</dbReference>
<keyword evidence="7 12" id="KW-0865">Zymogen</keyword>
<keyword evidence="10 12" id="KW-1208">Phospholipid metabolism</keyword>
<dbReference type="PANTHER" id="PTHR10067:SF6">
    <property type="entry name" value="PHOSPHATIDYLSERINE DECARBOXYLASE PROENZYME, MITOCHONDRIAL"/>
    <property type="match status" value="1"/>
</dbReference>
<evidence type="ECO:0000256" key="10">
    <source>
        <dbReference type="ARBA" id="ARBA00023264"/>
    </source>
</evidence>
<evidence type="ECO:0000313" key="13">
    <source>
        <dbReference type="EMBL" id="BCX88209.1"/>
    </source>
</evidence>
<comment type="subcellular location">
    <subcellularLocation>
        <location evidence="12">Cell membrane</location>
        <topology evidence="12">Peripheral membrane protein</topology>
    </subcellularLocation>
</comment>
<evidence type="ECO:0000256" key="7">
    <source>
        <dbReference type="ARBA" id="ARBA00023145"/>
    </source>
</evidence>
<comment type="pathway">
    <text evidence="1">Lipid metabolism.</text>
</comment>
<evidence type="ECO:0000256" key="6">
    <source>
        <dbReference type="ARBA" id="ARBA00023136"/>
    </source>
</evidence>
<dbReference type="EMBL" id="AP024718">
    <property type="protein sequence ID" value="BCX88209.1"/>
    <property type="molecule type" value="Genomic_DNA"/>
</dbReference>
<evidence type="ECO:0000256" key="5">
    <source>
        <dbReference type="ARBA" id="ARBA00023098"/>
    </source>
</evidence>
<dbReference type="GO" id="GO:0004609">
    <property type="term" value="F:phosphatidylserine decarboxylase activity"/>
    <property type="evidence" value="ECO:0007669"/>
    <property type="project" value="UniProtKB-UniRule"/>
</dbReference>
<dbReference type="EC" id="4.1.1.65" evidence="12"/>
<dbReference type="PANTHER" id="PTHR10067">
    <property type="entry name" value="PHOSPHATIDYLSERINE DECARBOXYLASE"/>
    <property type="match status" value="1"/>
</dbReference>
<comment type="function">
    <text evidence="12">Catalyzes the formation of phosphatidylethanolamine (PtdEtn) from phosphatidylserine (PtdSer).</text>
</comment>
<keyword evidence="3 12" id="KW-0444">Lipid biosynthesis</keyword>
<keyword evidence="9 12" id="KW-0456">Lyase</keyword>
<comment type="similarity">
    <text evidence="12">Belongs to the phosphatidylserine decarboxylase family. PSD-B subfamily. Prokaryotic type I sub-subfamily.</text>
</comment>
<name>A0AAU9CZT3_9GAMM</name>
<feature type="chain" id="PRO_5043067777" description="Phosphatidylserine decarboxylase alpha chain" evidence="12">
    <location>
        <begin position="252"/>
        <end position="283"/>
    </location>
</feature>
<feature type="active site" description="Charge relay system; for autoendoproteolytic cleavage activity" evidence="12">
    <location>
        <position position="149"/>
    </location>
</feature>
<feature type="chain" id="PRO_5043067776" description="Phosphatidylserine decarboxylase beta chain" evidence="12">
    <location>
        <begin position="1"/>
        <end position="251"/>
    </location>
</feature>
<organism evidence="13 14">
    <name type="scientific">Methylomarinovum tepidoasis</name>
    <dbReference type="NCBI Taxonomy" id="2840183"/>
    <lineage>
        <taxon>Bacteria</taxon>
        <taxon>Pseudomonadati</taxon>
        <taxon>Pseudomonadota</taxon>
        <taxon>Gammaproteobacteria</taxon>
        <taxon>Methylococcales</taxon>
        <taxon>Methylothermaceae</taxon>
        <taxon>Methylomarinovum</taxon>
    </lineage>
</organism>
<feature type="active site" description="Schiff-base intermediate with substrate; via pyruvic acid; for decarboxylase activity" evidence="12">
    <location>
        <position position="252"/>
    </location>
</feature>
<evidence type="ECO:0000256" key="3">
    <source>
        <dbReference type="ARBA" id="ARBA00022516"/>
    </source>
</evidence>
<evidence type="ECO:0000256" key="1">
    <source>
        <dbReference type="ARBA" id="ARBA00005189"/>
    </source>
</evidence>
<reference evidence="14" key="1">
    <citation type="journal article" date="2024" name="Int. J. Syst. Evol. Microbiol.">
        <title>Methylomarinovum tepidoasis sp. nov., a moderately thermophilic methanotroph of the family Methylothermaceae isolated from a deep-sea hydrothermal field.</title>
        <authorList>
            <person name="Hirayama H."/>
            <person name="Takaki Y."/>
            <person name="Abe M."/>
            <person name="Miyazaki M."/>
            <person name="Uematsu K."/>
            <person name="Matsui Y."/>
            <person name="Takai K."/>
        </authorList>
    </citation>
    <scope>NUCLEOTIDE SEQUENCE [LARGE SCALE GENOMIC DNA]</scope>
    <source>
        <strain evidence="14">IN45</strain>
    </source>
</reference>
<evidence type="ECO:0000256" key="8">
    <source>
        <dbReference type="ARBA" id="ARBA00023209"/>
    </source>
</evidence>
<gene>
    <name evidence="12" type="primary">psd</name>
    <name evidence="13" type="ORF">MIN45_P0577</name>
</gene>
<dbReference type="KEGG" id="meiy:MIN45_P0577"/>
<feature type="site" description="Cleavage (non-hydrolytic); by autocatalysis" evidence="12">
    <location>
        <begin position="251"/>
        <end position="252"/>
    </location>
</feature>
<evidence type="ECO:0000256" key="12">
    <source>
        <dbReference type="HAMAP-Rule" id="MF_00662"/>
    </source>
</evidence>
<dbReference type="GO" id="GO:0005886">
    <property type="term" value="C:plasma membrane"/>
    <property type="evidence" value="ECO:0007669"/>
    <property type="project" value="UniProtKB-SubCell"/>
</dbReference>
<evidence type="ECO:0000256" key="4">
    <source>
        <dbReference type="ARBA" id="ARBA00022793"/>
    </source>
</evidence>
<feature type="active site" description="Charge relay system; for autoendoproteolytic cleavage activity" evidence="12">
    <location>
        <position position="252"/>
    </location>
</feature>
<keyword evidence="6 12" id="KW-0472">Membrane</keyword>
<dbReference type="InterPro" id="IPR033177">
    <property type="entry name" value="PSD-B"/>
</dbReference>
<keyword evidence="11 12" id="KW-0670">Pyruvate</keyword>
<keyword evidence="5 12" id="KW-0443">Lipid metabolism</keyword>
<keyword evidence="8 12" id="KW-0594">Phospholipid biosynthesis</keyword>
<sequence length="283" mass="31657">MKALKDTLFVLLQYLLPHHALSRLVGKITHCRWRPLKNILIRLFIRAYGIDLEEAASADPDDYACFNDFFTRALRSGARPLPDDPNAVVSPADGRISQIGRLTGQWLIQAKGRDFSAAALLGDEALGAAFTDGEFATVYLSPRDYHRVHIPYRGRLREMIHIPGRLFSVNDATAEGMDNLYARNERVVCLFDTDAGPMAVVLVGALLVASIEVVWHGVVTPPTGRDIRRWRYDDEEIVLERGAELGRFNMGSTVIVLFPQDAVEWVREAGQAVRMGEILGRRC</sequence>
<evidence type="ECO:0000313" key="14">
    <source>
        <dbReference type="Proteomes" id="UP001321450"/>
    </source>
</evidence>
<protein>
    <recommendedName>
        <fullName evidence="12">Phosphatidylserine decarboxylase proenzyme</fullName>
        <ecNumber evidence="12">4.1.1.65</ecNumber>
    </recommendedName>
    <component>
        <recommendedName>
            <fullName evidence="12">Phosphatidylserine decarboxylase alpha chain</fullName>
        </recommendedName>
    </component>
    <component>
        <recommendedName>
            <fullName evidence="12">Phosphatidylserine decarboxylase beta chain</fullName>
        </recommendedName>
    </component>
</protein>
<feature type="modified residue" description="Pyruvic acid (Ser); by autocatalysis" evidence="12">
    <location>
        <position position="252"/>
    </location>
</feature>
<dbReference type="GO" id="GO:0006646">
    <property type="term" value="P:phosphatidylethanolamine biosynthetic process"/>
    <property type="evidence" value="ECO:0007669"/>
    <property type="project" value="UniProtKB-UniRule"/>
</dbReference>
<keyword evidence="2 12" id="KW-1003">Cell membrane</keyword>